<evidence type="ECO:0000313" key="2">
    <source>
        <dbReference type="EMBL" id="PQF24476.1"/>
    </source>
</evidence>
<accession>A0A2S7RWW3</accession>
<keyword evidence="1" id="KW-1133">Transmembrane helix</keyword>
<name>A0A2S7RWW3_ENTMU</name>
<evidence type="ECO:0000313" key="3">
    <source>
        <dbReference type="Proteomes" id="UP000237934"/>
    </source>
</evidence>
<feature type="transmembrane region" description="Helical" evidence="1">
    <location>
        <begin position="6"/>
        <end position="27"/>
    </location>
</feature>
<feature type="transmembrane region" description="Helical" evidence="1">
    <location>
        <begin position="39"/>
        <end position="64"/>
    </location>
</feature>
<dbReference type="EMBL" id="PUAP01000015">
    <property type="protein sequence ID" value="PQF24476.1"/>
    <property type="molecule type" value="Genomic_DNA"/>
</dbReference>
<sequence length="69" mass="7810">MYNTGIFLIVFGLILVVFNGYLMLGNYKKHLIENERNTITYIINGLTLLSAFSLTIVGIAYIFIVHAQL</sequence>
<organism evidence="2 3">
    <name type="scientific">Enterococcus mundtii</name>
    <dbReference type="NCBI Taxonomy" id="53346"/>
    <lineage>
        <taxon>Bacteria</taxon>
        <taxon>Bacillati</taxon>
        <taxon>Bacillota</taxon>
        <taxon>Bacilli</taxon>
        <taxon>Lactobacillales</taxon>
        <taxon>Enterococcaceae</taxon>
        <taxon>Enterococcus</taxon>
    </lineage>
</organism>
<protein>
    <submittedName>
        <fullName evidence="2">Uncharacterized protein</fullName>
    </submittedName>
</protein>
<comment type="caution">
    <text evidence="2">The sequence shown here is derived from an EMBL/GenBank/DDBJ whole genome shotgun (WGS) entry which is preliminary data.</text>
</comment>
<dbReference type="AlphaFoldDB" id="A0A2S7RWW3"/>
<dbReference type="Proteomes" id="UP000237934">
    <property type="component" value="Unassembled WGS sequence"/>
</dbReference>
<proteinExistence type="predicted"/>
<keyword evidence="1" id="KW-0812">Transmembrane</keyword>
<gene>
    <name evidence="2" type="ORF">CUS89_04175</name>
</gene>
<keyword evidence="1" id="KW-0472">Membrane</keyword>
<dbReference type="RefSeq" id="WP_104871147.1">
    <property type="nucleotide sequence ID" value="NZ_PUAP01000015.1"/>
</dbReference>
<evidence type="ECO:0000256" key="1">
    <source>
        <dbReference type="SAM" id="Phobius"/>
    </source>
</evidence>
<reference evidence="2 3" key="1">
    <citation type="journal article" date="2018" name="Pathog. Dis.">
        <title>Whole-genome sequencing based characterization of antimicrobial resistance in Enterococcus.</title>
        <authorList>
            <person name="Tyson G."/>
        </authorList>
    </citation>
    <scope>NUCLEOTIDE SEQUENCE [LARGE SCALE GENOMIC DNA]</scope>
    <source>
        <strain evidence="2 3">CVM N55263</strain>
    </source>
</reference>